<sequence>MNHQASDIHVLAGAYALDALDPAEREEFAAHLTGCDACRQDVADFQATAARLASFAAQPAPAPMKQRTLAAVDHVRQLPPRVPSATTVSLRGALRRKALPVALAASLAAAASFAGLAAWQNQQNRQLEQRARQSETRLDAVSGVLAAPDARTVHGRASNGALASVVASDRQNRAVFTATGLPAPAAGSTYQLWLAHDGTMRPAGFIRQDGTVLLEGDPADAAAVGLTVEPAGGSPRPTTAPLLLMTLPA</sequence>
<dbReference type="GO" id="GO:0005886">
    <property type="term" value="C:plasma membrane"/>
    <property type="evidence" value="ECO:0007669"/>
    <property type="project" value="UniProtKB-SubCell"/>
</dbReference>
<dbReference type="GeneID" id="95609165"/>
<accession>A0A5J6IYI1</accession>
<dbReference type="Pfam" id="PF10099">
    <property type="entry name" value="RskA_C"/>
    <property type="match status" value="1"/>
</dbReference>
<evidence type="ECO:0000256" key="3">
    <source>
        <dbReference type="ARBA" id="ARBA00022475"/>
    </source>
</evidence>
<keyword evidence="3" id="KW-1003">Cell membrane</keyword>
<name>A0A5J6IYI1_STRVI</name>
<dbReference type="Pfam" id="PF13490">
    <property type="entry name" value="zf-HC2"/>
    <property type="match status" value="1"/>
</dbReference>
<evidence type="ECO:0000256" key="4">
    <source>
        <dbReference type="ARBA" id="ARBA00022692"/>
    </source>
</evidence>
<dbReference type="KEGG" id="svn:CP980_01045"/>
<evidence type="ECO:0000313" key="14">
    <source>
        <dbReference type="Proteomes" id="UP000325563"/>
    </source>
</evidence>
<proteinExistence type="predicted"/>
<dbReference type="Proteomes" id="UP000325563">
    <property type="component" value="Chromosome"/>
</dbReference>
<dbReference type="RefSeq" id="WP_132753103.1">
    <property type="nucleotide sequence ID" value="NZ_BNBW01000012.1"/>
</dbReference>
<keyword evidence="5" id="KW-1133">Transmembrane helix</keyword>
<comment type="subcellular location">
    <subcellularLocation>
        <location evidence="2">Cell membrane</location>
    </subcellularLocation>
    <subcellularLocation>
        <location evidence="1">Membrane</location>
        <topology evidence="1">Single-pass membrane protein</topology>
    </subcellularLocation>
</comment>
<dbReference type="InterPro" id="IPR027383">
    <property type="entry name" value="Znf_put"/>
</dbReference>
<keyword evidence="4" id="KW-0812">Transmembrane</keyword>
<keyword evidence="14" id="KW-1185">Reference proteome</keyword>
<reference evidence="13 14" key="1">
    <citation type="submission" date="2017-09" db="EMBL/GenBank/DDBJ databases">
        <authorList>
            <person name="Lee N."/>
            <person name="Cho B.-K."/>
        </authorList>
    </citation>
    <scope>NUCLEOTIDE SEQUENCE [LARGE SCALE GENOMIC DNA]</scope>
    <source>
        <strain evidence="13 14">ATCC 27476</strain>
    </source>
</reference>
<keyword evidence="6" id="KW-0805">Transcription regulation</keyword>
<evidence type="ECO:0000256" key="6">
    <source>
        <dbReference type="ARBA" id="ARBA00023015"/>
    </source>
</evidence>
<dbReference type="Gene3D" id="1.10.10.1320">
    <property type="entry name" value="Anti-sigma factor, zinc-finger domain"/>
    <property type="match status" value="1"/>
</dbReference>
<feature type="domain" description="Anti-sigma K factor RskA C-terminal" evidence="11">
    <location>
        <begin position="107"/>
        <end position="241"/>
    </location>
</feature>
<gene>
    <name evidence="13" type="ORF">CP980_01045</name>
</gene>
<evidence type="ECO:0000256" key="9">
    <source>
        <dbReference type="ARBA" id="ARBA00029829"/>
    </source>
</evidence>
<evidence type="ECO:0000256" key="5">
    <source>
        <dbReference type="ARBA" id="ARBA00022989"/>
    </source>
</evidence>
<evidence type="ECO:0000256" key="8">
    <source>
        <dbReference type="ARBA" id="ARBA00023163"/>
    </source>
</evidence>
<dbReference type="InterPro" id="IPR018764">
    <property type="entry name" value="RskA_C"/>
</dbReference>
<evidence type="ECO:0000256" key="7">
    <source>
        <dbReference type="ARBA" id="ARBA00023136"/>
    </source>
</evidence>
<dbReference type="AlphaFoldDB" id="A0A5J6IYI1"/>
<keyword evidence="8" id="KW-0804">Transcription</keyword>
<dbReference type="PANTHER" id="PTHR37461:SF1">
    <property type="entry name" value="ANTI-SIGMA-K FACTOR RSKA"/>
    <property type="match status" value="1"/>
</dbReference>
<dbReference type="InterPro" id="IPR051474">
    <property type="entry name" value="Anti-sigma-K/W_factor"/>
</dbReference>
<dbReference type="GO" id="GO:0016989">
    <property type="term" value="F:sigma factor antagonist activity"/>
    <property type="evidence" value="ECO:0007669"/>
    <property type="project" value="TreeGrafter"/>
</dbReference>
<dbReference type="PANTHER" id="PTHR37461">
    <property type="entry name" value="ANTI-SIGMA-K FACTOR RSKA"/>
    <property type="match status" value="1"/>
</dbReference>
<dbReference type="GO" id="GO:0006417">
    <property type="term" value="P:regulation of translation"/>
    <property type="evidence" value="ECO:0007669"/>
    <property type="project" value="TreeGrafter"/>
</dbReference>
<evidence type="ECO:0000259" key="11">
    <source>
        <dbReference type="Pfam" id="PF10099"/>
    </source>
</evidence>
<evidence type="ECO:0000256" key="10">
    <source>
        <dbReference type="ARBA" id="ARBA00030803"/>
    </source>
</evidence>
<dbReference type="InterPro" id="IPR041916">
    <property type="entry name" value="Anti_sigma_zinc_sf"/>
</dbReference>
<evidence type="ECO:0000256" key="1">
    <source>
        <dbReference type="ARBA" id="ARBA00004167"/>
    </source>
</evidence>
<evidence type="ECO:0000259" key="12">
    <source>
        <dbReference type="Pfam" id="PF13490"/>
    </source>
</evidence>
<evidence type="ECO:0000256" key="2">
    <source>
        <dbReference type="ARBA" id="ARBA00004236"/>
    </source>
</evidence>
<feature type="domain" description="Putative zinc-finger" evidence="12">
    <location>
        <begin position="7"/>
        <end position="39"/>
    </location>
</feature>
<organism evidence="13 14">
    <name type="scientific">Streptomyces vinaceus</name>
    <dbReference type="NCBI Taxonomy" id="1960"/>
    <lineage>
        <taxon>Bacteria</taxon>
        <taxon>Bacillati</taxon>
        <taxon>Actinomycetota</taxon>
        <taxon>Actinomycetes</taxon>
        <taxon>Kitasatosporales</taxon>
        <taxon>Streptomycetaceae</taxon>
        <taxon>Streptomyces</taxon>
    </lineage>
</organism>
<keyword evidence="7" id="KW-0472">Membrane</keyword>
<dbReference type="EMBL" id="CP023692">
    <property type="protein sequence ID" value="QEV43849.1"/>
    <property type="molecule type" value="Genomic_DNA"/>
</dbReference>
<evidence type="ECO:0000313" key="13">
    <source>
        <dbReference type="EMBL" id="QEV43849.1"/>
    </source>
</evidence>
<protein>
    <recommendedName>
        <fullName evidence="10">Regulator of SigK</fullName>
    </recommendedName>
    <alternativeName>
        <fullName evidence="9">Sigma-K anti-sigma factor RskA</fullName>
    </alternativeName>
</protein>